<dbReference type="InterPro" id="IPR013783">
    <property type="entry name" value="Ig-like_fold"/>
</dbReference>
<dbReference type="OrthoDB" id="10012075at2759"/>
<protein>
    <submittedName>
        <fullName evidence="1">I-set domain containing protein</fullName>
    </submittedName>
</protein>
<proteinExistence type="predicted"/>
<gene>
    <name evidence="1" type="ORF">BDFB_012036</name>
</gene>
<reference evidence="1 2" key="1">
    <citation type="submission" date="2017-03" db="EMBL/GenBank/DDBJ databases">
        <title>Genome of the blue death feigning beetle - Asbolus verrucosus.</title>
        <authorList>
            <person name="Rider S.D."/>
        </authorList>
    </citation>
    <scope>NUCLEOTIDE SEQUENCE [LARGE SCALE GENOMIC DNA]</scope>
    <source>
        <strain evidence="1">Butters</strain>
        <tissue evidence="1">Head and leg muscle</tissue>
    </source>
</reference>
<evidence type="ECO:0000313" key="2">
    <source>
        <dbReference type="Proteomes" id="UP000292052"/>
    </source>
</evidence>
<dbReference type="AlphaFoldDB" id="A0A482VCG5"/>
<sequence>MKLTIRSIGPQDYGNYKCVSKNSLGDTDGTIQVFGKLIKLILLNEF</sequence>
<dbReference type="Gene3D" id="2.60.40.10">
    <property type="entry name" value="Immunoglobulins"/>
    <property type="match status" value="1"/>
</dbReference>
<dbReference type="Proteomes" id="UP000292052">
    <property type="component" value="Unassembled WGS sequence"/>
</dbReference>
<dbReference type="EMBL" id="QDEB01114508">
    <property type="protein sequence ID" value="RZB40954.1"/>
    <property type="molecule type" value="Genomic_DNA"/>
</dbReference>
<dbReference type="SUPFAM" id="SSF48726">
    <property type="entry name" value="Immunoglobulin"/>
    <property type="match status" value="1"/>
</dbReference>
<accession>A0A482VCG5</accession>
<keyword evidence="2" id="KW-1185">Reference proteome</keyword>
<comment type="caution">
    <text evidence="1">The sequence shown here is derived from an EMBL/GenBank/DDBJ whole genome shotgun (WGS) entry which is preliminary data.</text>
</comment>
<dbReference type="InterPro" id="IPR036179">
    <property type="entry name" value="Ig-like_dom_sf"/>
</dbReference>
<evidence type="ECO:0000313" key="1">
    <source>
        <dbReference type="EMBL" id="RZB40954.1"/>
    </source>
</evidence>
<organism evidence="1 2">
    <name type="scientific">Asbolus verrucosus</name>
    <name type="common">Desert ironclad beetle</name>
    <dbReference type="NCBI Taxonomy" id="1661398"/>
    <lineage>
        <taxon>Eukaryota</taxon>
        <taxon>Metazoa</taxon>
        <taxon>Ecdysozoa</taxon>
        <taxon>Arthropoda</taxon>
        <taxon>Hexapoda</taxon>
        <taxon>Insecta</taxon>
        <taxon>Pterygota</taxon>
        <taxon>Neoptera</taxon>
        <taxon>Endopterygota</taxon>
        <taxon>Coleoptera</taxon>
        <taxon>Polyphaga</taxon>
        <taxon>Cucujiformia</taxon>
        <taxon>Tenebrionidae</taxon>
        <taxon>Pimeliinae</taxon>
        <taxon>Asbolus</taxon>
    </lineage>
</organism>
<name>A0A482VCG5_ASBVE</name>